<dbReference type="Proteomes" id="UP000003009">
    <property type="component" value="Unassembled WGS sequence"/>
</dbReference>
<evidence type="ECO:0000256" key="1">
    <source>
        <dbReference type="SAM" id="MobiDB-lite"/>
    </source>
</evidence>
<keyword evidence="3" id="KW-1185">Reference proteome</keyword>
<dbReference type="HOGENOM" id="CLU_3217427_0_0_4"/>
<dbReference type="EMBL" id="ACJW02000008">
    <property type="protein sequence ID" value="EEP66779.1"/>
    <property type="molecule type" value="Genomic_DNA"/>
</dbReference>
<comment type="caution">
    <text evidence="2">The sequence shown here is derived from an EMBL/GenBank/DDBJ whole genome shotgun (WGS) entry which is preliminary data.</text>
</comment>
<proteinExistence type="predicted"/>
<gene>
    <name evidence="2" type="ORF">GCWU000324_03183</name>
</gene>
<feature type="region of interest" description="Disordered" evidence="1">
    <location>
        <begin position="1"/>
        <end position="29"/>
    </location>
</feature>
<evidence type="ECO:0000313" key="3">
    <source>
        <dbReference type="Proteomes" id="UP000003009"/>
    </source>
</evidence>
<accession>C4GN95</accession>
<sequence>MAAFGEGDGEAAGGCGAATTSAGNNKQASKNRRMVLCIGLQKIA</sequence>
<protein>
    <submittedName>
        <fullName evidence="2">Uncharacterized protein</fullName>
    </submittedName>
</protein>
<organism evidence="2 3">
    <name type="scientific">Kingella oralis ATCC 51147</name>
    <dbReference type="NCBI Taxonomy" id="629741"/>
    <lineage>
        <taxon>Bacteria</taxon>
        <taxon>Pseudomonadati</taxon>
        <taxon>Pseudomonadota</taxon>
        <taxon>Betaproteobacteria</taxon>
        <taxon>Neisseriales</taxon>
        <taxon>Neisseriaceae</taxon>
        <taxon>Kingella</taxon>
    </lineage>
</organism>
<evidence type="ECO:0000313" key="2">
    <source>
        <dbReference type="EMBL" id="EEP66779.1"/>
    </source>
</evidence>
<name>C4GN95_9NEIS</name>
<dbReference type="AlphaFoldDB" id="C4GN95"/>
<dbReference type="STRING" id="629741.GCWU000324_03183"/>
<reference evidence="2" key="1">
    <citation type="submission" date="2009-04" db="EMBL/GenBank/DDBJ databases">
        <authorList>
            <person name="Weinstock G."/>
            <person name="Sodergren E."/>
            <person name="Clifton S."/>
            <person name="Fulton L."/>
            <person name="Fulton B."/>
            <person name="Courtney L."/>
            <person name="Fronick C."/>
            <person name="Harrison M."/>
            <person name="Strong C."/>
            <person name="Farmer C."/>
            <person name="Delahaunty K."/>
            <person name="Markovic C."/>
            <person name="Hall O."/>
            <person name="Minx P."/>
            <person name="Tomlinson C."/>
            <person name="Mitreva M."/>
            <person name="Nelson J."/>
            <person name="Hou S."/>
            <person name="Wollam A."/>
            <person name="Pepin K.H."/>
            <person name="Johnson M."/>
            <person name="Bhonagiri V."/>
            <person name="Nash W.E."/>
            <person name="Warren W."/>
            <person name="Chinwalla A."/>
            <person name="Mardis E.R."/>
            <person name="Wilson R.K."/>
        </authorList>
    </citation>
    <scope>NUCLEOTIDE SEQUENCE [LARGE SCALE GENOMIC DNA]</scope>
    <source>
        <strain evidence="2">ATCC 51147</strain>
    </source>
</reference>